<dbReference type="eggNOG" id="ENOG5034B74">
    <property type="taxonomic scope" value="Bacteria"/>
</dbReference>
<dbReference type="RefSeq" id="WP_018662511.1">
    <property type="nucleotide sequence ID" value="NZ_HF952018.1"/>
</dbReference>
<feature type="transmembrane region" description="Helical" evidence="1">
    <location>
        <begin position="7"/>
        <end position="24"/>
    </location>
</feature>
<accession>R7RQD9</accession>
<sequence length="204" mass="24159">MKKEQKLIYSILIIVCVLYLFSFFKNSNLKINNYTTISSQLKNSIFTEMGKVKDYTKNLIVDLEKDELKIDYNFMSLYSSVRVLNDNLSKLKYINDTQLNRYRLRINSMALTFDNYERFLDKVIYYINNGGEAFSLSGSGGENIIIKSKQDIYNEFLVYYDVLSNLDLSPNNNEIDELFYKIILNWDITKAEKIYYPYLRSLKE</sequence>
<dbReference type="OrthoDB" id="1716088at2"/>
<dbReference type="Proteomes" id="UP000014923">
    <property type="component" value="Unassembled WGS sequence"/>
</dbReference>
<keyword evidence="1" id="KW-0472">Membrane</keyword>
<evidence type="ECO:0000256" key="1">
    <source>
        <dbReference type="SAM" id="Phobius"/>
    </source>
</evidence>
<reference evidence="2" key="1">
    <citation type="submission" date="2013-03" db="EMBL/GenBank/DDBJ databases">
        <title>Draft genome sequence of the hydrogen-ethanol-producing anaerobic alkalithermophilic Caloramator celere.</title>
        <authorList>
            <person name="Ciranna A."/>
            <person name="Larjo A."/>
            <person name="Kivisto A."/>
            <person name="Santala V."/>
            <person name="Roos C."/>
            <person name="Karp M."/>
        </authorList>
    </citation>
    <scope>NUCLEOTIDE SEQUENCE [LARGE SCALE GENOMIC DNA]</scope>
    <source>
        <strain evidence="2">DSM 8682</strain>
    </source>
</reference>
<name>R7RQD9_9CLOT</name>
<dbReference type="HOGENOM" id="CLU_1358358_0_0_9"/>
<organism evidence="2 3">
    <name type="scientific">Thermobrachium celere DSM 8682</name>
    <dbReference type="NCBI Taxonomy" id="941824"/>
    <lineage>
        <taxon>Bacteria</taxon>
        <taxon>Bacillati</taxon>
        <taxon>Bacillota</taxon>
        <taxon>Clostridia</taxon>
        <taxon>Eubacteriales</taxon>
        <taxon>Clostridiaceae</taxon>
        <taxon>Thermobrachium</taxon>
    </lineage>
</organism>
<dbReference type="EMBL" id="CAVN010000097">
    <property type="protein sequence ID" value="CDF58437.1"/>
    <property type="molecule type" value="Genomic_DNA"/>
</dbReference>
<comment type="caution">
    <text evidence="2">The sequence shown here is derived from an EMBL/GenBank/DDBJ whole genome shotgun (WGS) entry which is preliminary data.</text>
</comment>
<keyword evidence="3" id="KW-1185">Reference proteome</keyword>
<keyword evidence="1" id="KW-1133">Transmembrane helix</keyword>
<dbReference type="AlphaFoldDB" id="R7RQD9"/>
<keyword evidence="1" id="KW-0812">Transmembrane</keyword>
<evidence type="ECO:0000313" key="2">
    <source>
        <dbReference type="EMBL" id="CDF58437.1"/>
    </source>
</evidence>
<proteinExistence type="predicted"/>
<protein>
    <submittedName>
        <fullName evidence="2">Uncharacterized protein</fullName>
    </submittedName>
</protein>
<evidence type="ECO:0000313" key="3">
    <source>
        <dbReference type="Proteomes" id="UP000014923"/>
    </source>
</evidence>
<gene>
    <name evidence="2" type="ORF">TCEL_00483</name>
</gene>